<keyword evidence="3" id="KW-1185">Reference proteome</keyword>
<feature type="transmembrane region" description="Helical" evidence="1">
    <location>
        <begin position="90"/>
        <end position="109"/>
    </location>
</feature>
<proteinExistence type="predicted"/>
<gene>
    <name evidence="2" type="ORF">EI427_13045</name>
</gene>
<evidence type="ECO:0000313" key="2">
    <source>
        <dbReference type="EMBL" id="AZQ63131.1"/>
    </source>
</evidence>
<evidence type="ECO:0000313" key="3">
    <source>
        <dbReference type="Proteomes" id="UP000267268"/>
    </source>
</evidence>
<sequence>MSKRNLRSRIFTEEEQARQQERFDNIIQSIVKLVETYAKLFSIQLKTGLAGTLSVLAIFVIMLTFLTLAFSFFALAFALFVNYIFSWPSFAGFALVGIFCIGLFVLAIYKSDLLRSQFLIWIDQAIDHAQEENEI</sequence>
<keyword evidence="1" id="KW-1133">Transmembrane helix</keyword>
<evidence type="ECO:0000256" key="1">
    <source>
        <dbReference type="SAM" id="Phobius"/>
    </source>
</evidence>
<dbReference type="Proteomes" id="UP000267268">
    <property type="component" value="Chromosome 1"/>
</dbReference>
<dbReference type="KEGG" id="fll:EI427_13045"/>
<reference evidence="2 3" key="1">
    <citation type="submission" date="2018-12" db="EMBL/GenBank/DDBJ databases">
        <title>Flammeovirga pectinis sp. nov., isolated from the gut of the Korean scallop, Patinopecten yessoensis.</title>
        <authorList>
            <person name="Bae J.-W."/>
            <person name="Jeong Y.-S."/>
            <person name="Kang W."/>
        </authorList>
    </citation>
    <scope>NUCLEOTIDE SEQUENCE [LARGE SCALE GENOMIC DNA]</scope>
    <source>
        <strain evidence="2 3">L12M1</strain>
    </source>
</reference>
<name>A0A3Q9FRL3_9BACT</name>
<protein>
    <recommendedName>
        <fullName evidence="4">Phage holin family protein</fullName>
    </recommendedName>
</protein>
<evidence type="ECO:0008006" key="4">
    <source>
        <dbReference type="Google" id="ProtNLM"/>
    </source>
</evidence>
<dbReference type="RefSeq" id="WP_126615325.1">
    <property type="nucleotide sequence ID" value="NZ_CP034562.1"/>
</dbReference>
<dbReference type="OrthoDB" id="980441at2"/>
<dbReference type="EMBL" id="CP034562">
    <property type="protein sequence ID" value="AZQ63131.1"/>
    <property type="molecule type" value="Genomic_DNA"/>
</dbReference>
<accession>A0A3Q9FRL3</accession>
<organism evidence="2 3">
    <name type="scientific">Flammeovirga pectinis</name>
    <dbReference type="NCBI Taxonomy" id="2494373"/>
    <lineage>
        <taxon>Bacteria</taxon>
        <taxon>Pseudomonadati</taxon>
        <taxon>Bacteroidota</taxon>
        <taxon>Cytophagia</taxon>
        <taxon>Cytophagales</taxon>
        <taxon>Flammeovirgaceae</taxon>
        <taxon>Flammeovirga</taxon>
    </lineage>
</organism>
<dbReference type="AlphaFoldDB" id="A0A3Q9FRL3"/>
<keyword evidence="1" id="KW-0812">Transmembrane</keyword>
<feature type="transmembrane region" description="Helical" evidence="1">
    <location>
        <begin position="55"/>
        <end position="84"/>
    </location>
</feature>
<keyword evidence="1" id="KW-0472">Membrane</keyword>